<evidence type="ECO:0000256" key="3">
    <source>
        <dbReference type="ARBA" id="ARBA00022691"/>
    </source>
</evidence>
<evidence type="ECO:0000259" key="4">
    <source>
        <dbReference type="Pfam" id="PF08241"/>
    </source>
</evidence>
<reference evidence="5 6" key="1">
    <citation type="submission" date="2023-04" db="EMBL/GenBank/DDBJ databases">
        <title>Genomic of Lysinibacillus capsici TSBLM.</title>
        <authorList>
            <person name="Hu X.S."/>
            <person name="Yu C.H."/>
        </authorList>
    </citation>
    <scope>NUCLEOTIDE SEQUENCE [LARGE SCALE GENOMIC DNA]</scope>
    <source>
        <strain evidence="5 6">TSBLM</strain>
    </source>
</reference>
<keyword evidence="6" id="KW-1185">Reference proteome</keyword>
<sequence>MKQNKYDEINFFSEYEKMPRSVQGLDAAGEWHVLKALLPDFQDKTVLDLGCGFGWHCRYAREQQAKSVIGVDLSEKMLQKAQEKTNDPFITYLKMPIEDIHFSASQFDVVISSLAIHYVQSFEALCKKVYAYLKPNGSFVFSVEHPIYTSRNEQDWVYDENGNRLHWAVDHYQTEGIRETTFLTENVIKYHRTLSTYMNVLIQAGFTISAVKEPMPSEEMLKNIPDMQDELRRPMFLIIVAEKK</sequence>
<protein>
    <submittedName>
        <fullName evidence="5">Class I SAM-dependent methyltransferase</fullName>
    </submittedName>
</protein>
<keyword evidence="1 5" id="KW-0489">Methyltransferase</keyword>
<feature type="domain" description="Methyltransferase type 11" evidence="4">
    <location>
        <begin position="47"/>
        <end position="141"/>
    </location>
</feature>
<dbReference type="PANTHER" id="PTHR43464">
    <property type="entry name" value="METHYLTRANSFERASE"/>
    <property type="match status" value="1"/>
</dbReference>
<accession>A0ABY8KJ48</accession>
<gene>
    <name evidence="5" type="ORF">QBO96_04350</name>
</gene>
<dbReference type="SUPFAM" id="SSF53335">
    <property type="entry name" value="S-adenosyl-L-methionine-dependent methyltransferases"/>
    <property type="match status" value="1"/>
</dbReference>
<evidence type="ECO:0000313" key="6">
    <source>
        <dbReference type="Proteomes" id="UP001244564"/>
    </source>
</evidence>
<dbReference type="InterPro" id="IPR029063">
    <property type="entry name" value="SAM-dependent_MTases_sf"/>
</dbReference>
<dbReference type="EMBL" id="CP122283">
    <property type="protein sequence ID" value="WGF39505.1"/>
    <property type="molecule type" value="Genomic_DNA"/>
</dbReference>
<dbReference type="PANTHER" id="PTHR43464:SF19">
    <property type="entry name" value="UBIQUINONE BIOSYNTHESIS O-METHYLTRANSFERASE, MITOCHONDRIAL"/>
    <property type="match status" value="1"/>
</dbReference>
<keyword evidence="2" id="KW-0808">Transferase</keyword>
<dbReference type="Pfam" id="PF08241">
    <property type="entry name" value="Methyltransf_11"/>
    <property type="match status" value="1"/>
</dbReference>
<dbReference type="GO" id="GO:0008168">
    <property type="term" value="F:methyltransferase activity"/>
    <property type="evidence" value="ECO:0007669"/>
    <property type="project" value="UniProtKB-KW"/>
</dbReference>
<organism evidence="5 6">
    <name type="scientific">Lysinibacillus capsici</name>
    <dbReference type="NCBI Taxonomy" id="2115968"/>
    <lineage>
        <taxon>Bacteria</taxon>
        <taxon>Bacillati</taxon>
        <taxon>Bacillota</taxon>
        <taxon>Bacilli</taxon>
        <taxon>Bacillales</taxon>
        <taxon>Bacillaceae</taxon>
        <taxon>Lysinibacillus</taxon>
    </lineage>
</organism>
<dbReference type="InterPro" id="IPR013216">
    <property type="entry name" value="Methyltransf_11"/>
</dbReference>
<dbReference type="Proteomes" id="UP001244564">
    <property type="component" value="Chromosome"/>
</dbReference>
<dbReference type="Gene3D" id="3.40.50.150">
    <property type="entry name" value="Vaccinia Virus protein VP39"/>
    <property type="match status" value="1"/>
</dbReference>
<evidence type="ECO:0000256" key="2">
    <source>
        <dbReference type="ARBA" id="ARBA00022679"/>
    </source>
</evidence>
<dbReference type="RefSeq" id="WP_103118272.1">
    <property type="nucleotide sequence ID" value="NZ_CP122283.1"/>
</dbReference>
<keyword evidence="3" id="KW-0949">S-adenosyl-L-methionine</keyword>
<evidence type="ECO:0000256" key="1">
    <source>
        <dbReference type="ARBA" id="ARBA00022603"/>
    </source>
</evidence>
<dbReference type="GO" id="GO:0032259">
    <property type="term" value="P:methylation"/>
    <property type="evidence" value="ECO:0007669"/>
    <property type="project" value="UniProtKB-KW"/>
</dbReference>
<proteinExistence type="predicted"/>
<dbReference type="CDD" id="cd02440">
    <property type="entry name" value="AdoMet_MTases"/>
    <property type="match status" value="1"/>
</dbReference>
<name>A0ABY8KJ48_9BACI</name>
<evidence type="ECO:0000313" key="5">
    <source>
        <dbReference type="EMBL" id="WGF39505.1"/>
    </source>
</evidence>